<gene>
    <name evidence="2" type="ORF">SODALDRAFT_354258</name>
</gene>
<dbReference type="EMBL" id="ML119051">
    <property type="protein sequence ID" value="ROT42136.1"/>
    <property type="molecule type" value="Genomic_DNA"/>
</dbReference>
<evidence type="ECO:0000256" key="1">
    <source>
        <dbReference type="SAM" id="MobiDB-lite"/>
    </source>
</evidence>
<feature type="region of interest" description="Disordered" evidence="1">
    <location>
        <begin position="1"/>
        <end position="25"/>
    </location>
</feature>
<sequence>MSEVQNSSCDEVRSLELKGLPKPKSIPTRDSGAWYLPSFQFQQQPTHTIEPDSTSHRRPRKRNVRIVKNVNQTVLIVDSRAALAVSCMYFVISTQSTETFPTLQPSKTPVIRLPLLALFSLEHPRFPTSNPSKVVSPSRRLAVSLYVYKGILSYCIRSLLFTFYHPTLILEPAVTCVPISRNSSIRQTPILKHFSAAYRLATKHGHMLKHSRFMRTELPRYNSSSSHPKTPKTPRRLYLHLLHPSSLAFDHPITLHSIMRPALTNPLAYPGRHPQP</sequence>
<dbReference type="RefSeq" id="XP_028469942.1">
    <property type="nucleotide sequence ID" value="XM_028613707.1"/>
</dbReference>
<evidence type="ECO:0000313" key="2">
    <source>
        <dbReference type="EMBL" id="ROT42136.1"/>
    </source>
</evidence>
<evidence type="ECO:0000313" key="3">
    <source>
        <dbReference type="Proteomes" id="UP000272025"/>
    </source>
</evidence>
<organism evidence="2 3">
    <name type="scientific">Sodiomyces alkalinus (strain CBS 110278 / VKM F-3762 / F11)</name>
    <name type="common">Alkaliphilic filamentous fungus</name>
    <dbReference type="NCBI Taxonomy" id="1314773"/>
    <lineage>
        <taxon>Eukaryota</taxon>
        <taxon>Fungi</taxon>
        <taxon>Dikarya</taxon>
        <taxon>Ascomycota</taxon>
        <taxon>Pezizomycotina</taxon>
        <taxon>Sordariomycetes</taxon>
        <taxon>Hypocreomycetidae</taxon>
        <taxon>Glomerellales</taxon>
        <taxon>Plectosphaerellaceae</taxon>
        <taxon>Sodiomyces</taxon>
    </lineage>
</organism>
<dbReference type="AlphaFoldDB" id="A0A3N2Q606"/>
<protein>
    <submittedName>
        <fullName evidence="2">Uncharacterized protein</fullName>
    </submittedName>
</protein>
<keyword evidence="3" id="KW-1185">Reference proteome</keyword>
<accession>A0A3N2Q606</accession>
<dbReference type="GeneID" id="39582185"/>
<name>A0A3N2Q606_SODAK</name>
<proteinExistence type="predicted"/>
<reference evidence="2 3" key="1">
    <citation type="journal article" date="2018" name="Mol. Ecol.">
        <title>The obligate alkalophilic soda-lake fungus Sodiomyces alkalinus has shifted to a protein diet.</title>
        <authorList>
            <person name="Grum-Grzhimaylo A.A."/>
            <person name="Falkoski D.L."/>
            <person name="van den Heuvel J."/>
            <person name="Valero-Jimenez C.A."/>
            <person name="Min B."/>
            <person name="Choi I.G."/>
            <person name="Lipzen A."/>
            <person name="Daum C.G."/>
            <person name="Aanen D.K."/>
            <person name="Tsang A."/>
            <person name="Henrissat B."/>
            <person name="Bilanenko E.N."/>
            <person name="de Vries R.P."/>
            <person name="van Kan J.A.L."/>
            <person name="Grigoriev I.V."/>
            <person name="Debets A.J.M."/>
        </authorList>
    </citation>
    <scope>NUCLEOTIDE SEQUENCE [LARGE SCALE GENOMIC DNA]</scope>
    <source>
        <strain evidence="2 3">F11</strain>
    </source>
</reference>
<dbReference type="Proteomes" id="UP000272025">
    <property type="component" value="Unassembled WGS sequence"/>
</dbReference>